<sequence length="176" mass="18388">MIKRILVLFACVVAAGCATNDDHTATSTSAGATTRATSGPNCPYRANSGFCFTPPAGTTAQESGDKVVFALGTEPRAAQDLVVRTEMFPATPEFVSSRRDFARGSTGAPDVVVLEDVDIAGGKGFYVATQSTSNVLVTALVPDGDKFHECTVNVYTTDKDALANEIQACKTLKLAS</sequence>
<reference evidence="2 3" key="1">
    <citation type="submission" date="2019-10" db="EMBL/GenBank/DDBJ databases">
        <title>Nocardia macrotermitis sp. nov. and Nocardia aurantia sp. nov., isolated from the gut of fungus growing-termite Macrotermes natalensis.</title>
        <authorList>
            <person name="Benndorf R."/>
            <person name="Schwitalla J."/>
            <person name="Martin K."/>
            <person name="De Beer W."/>
            <person name="Kaster A.-K."/>
            <person name="Vollmers J."/>
            <person name="Poulsen M."/>
            <person name="Beemelmanns C."/>
        </authorList>
    </citation>
    <scope>NUCLEOTIDE SEQUENCE [LARGE SCALE GENOMIC DNA]</scope>
    <source>
        <strain evidence="2 3">RB56</strain>
    </source>
</reference>
<keyword evidence="1" id="KW-0732">Signal</keyword>
<organism evidence="2 3">
    <name type="scientific">Nocardia aurantia</name>
    <dbReference type="NCBI Taxonomy" id="2585199"/>
    <lineage>
        <taxon>Bacteria</taxon>
        <taxon>Bacillati</taxon>
        <taxon>Actinomycetota</taxon>
        <taxon>Actinomycetes</taxon>
        <taxon>Mycobacteriales</taxon>
        <taxon>Nocardiaceae</taxon>
        <taxon>Nocardia</taxon>
    </lineage>
</organism>
<evidence type="ECO:0000256" key="1">
    <source>
        <dbReference type="SAM" id="SignalP"/>
    </source>
</evidence>
<evidence type="ECO:0008006" key="4">
    <source>
        <dbReference type="Google" id="ProtNLM"/>
    </source>
</evidence>
<name>A0A7K0DK81_9NOCA</name>
<dbReference type="RefSeq" id="WP_153339939.1">
    <property type="nucleotide sequence ID" value="NZ_WEGI01000003.1"/>
</dbReference>
<accession>A0A7K0DK81</accession>
<protein>
    <recommendedName>
        <fullName evidence="4">Lipoprotein</fullName>
    </recommendedName>
</protein>
<proteinExistence type="predicted"/>
<evidence type="ECO:0000313" key="2">
    <source>
        <dbReference type="EMBL" id="MQY26058.1"/>
    </source>
</evidence>
<dbReference type="PROSITE" id="PS51257">
    <property type="entry name" value="PROKAR_LIPOPROTEIN"/>
    <property type="match status" value="1"/>
</dbReference>
<feature type="signal peptide" evidence="1">
    <location>
        <begin position="1"/>
        <end position="20"/>
    </location>
</feature>
<dbReference type="EMBL" id="WEGI01000003">
    <property type="protein sequence ID" value="MQY26058.1"/>
    <property type="molecule type" value="Genomic_DNA"/>
</dbReference>
<evidence type="ECO:0000313" key="3">
    <source>
        <dbReference type="Proteomes" id="UP000431401"/>
    </source>
</evidence>
<dbReference type="OrthoDB" id="9851443at2"/>
<gene>
    <name evidence="2" type="ORF">NRB56_16180</name>
</gene>
<dbReference type="Proteomes" id="UP000431401">
    <property type="component" value="Unassembled WGS sequence"/>
</dbReference>
<feature type="chain" id="PRO_5029572358" description="Lipoprotein" evidence="1">
    <location>
        <begin position="21"/>
        <end position="176"/>
    </location>
</feature>
<dbReference type="AlphaFoldDB" id="A0A7K0DK81"/>
<comment type="caution">
    <text evidence="2">The sequence shown here is derived from an EMBL/GenBank/DDBJ whole genome shotgun (WGS) entry which is preliminary data.</text>
</comment>
<keyword evidence="3" id="KW-1185">Reference proteome</keyword>